<name>A0A6J5KWX0_9CAUD</name>
<feature type="domain" description="Rap1a immunity protein" evidence="1">
    <location>
        <begin position="31"/>
        <end position="112"/>
    </location>
</feature>
<dbReference type="InterPro" id="IPR041238">
    <property type="entry name" value="Rap1a"/>
</dbReference>
<dbReference type="EMBL" id="LR796203">
    <property type="protein sequence ID" value="CAB4126978.1"/>
    <property type="molecule type" value="Genomic_DNA"/>
</dbReference>
<gene>
    <name evidence="2" type="ORF">UFOVP78_34</name>
</gene>
<proteinExistence type="predicted"/>
<evidence type="ECO:0000313" key="2">
    <source>
        <dbReference type="EMBL" id="CAB4126978.1"/>
    </source>
</evidence>
<organism evidence="2">
    <name type="scientific">uncultured Caudovirales phage</name>
    <dbReference type="NCBI Taxonomy" id="2100421"/>
    <lineage>
        <taxon>Viruses</taxon>
        <taxon>Duplodnaviria</taxon>
        <taxon>Heunggongvirae</taxon>
        <taxon>Uroviricota</taxon>
        <taxon>Caudoviricetes</taxon>
        <taxon>Peduoviridae</taxon>
        <taxon>Maltschvirus</taxon>
        <taxon>Maltschvirus maltsch</taxon>
    </lineage>
</organism>
<reference evidence="2" key="1">
    <citation type="submission" date="2020-04" db="EMBL/GenBank/DDBJ databases">
        <authorList>
            <person name="Chiriac C."/>
            <person name="Salcher M."/>
            <person name="Ghai R."/>
            <person name="Kavagutti S V."/>
        </authorList>
    </citation>
    <scope>NUCLEOTIDE SEQUENCE</scope>
</reference>
<accession>A0A6J5KWX0</accession>
<protein>
    <recommendedName>
        <fullName evidence="1">Rap1a immunity protein domain-containing protein</fullName>
    </recommendedName>
</protein>
<evidence type="ECO:0000259" key="1">
    <source>
        <dbReference type="Pfam" id="PF18602"/>
    </source>
</evidence>
<dbReference type="Pfam" id="PF18602">
    <property type="entry name" value="Rap1a"/>
    <property type="match status" value="1"/>
</dbReference>
<sequence length="113" mass="11668">MWGDDMLRTAALLTLALLTGGAKAQTMATQDIVAACNANSPVCTSYLRGAYDGIIQGGRNAGATRLICAPADPNGAQLRQYFLVAAEMGGPQYARAPAAVTAATAFMLAMPCR</sequence>